<sequence length="139" mass="15784">MLFPIGETRGVDFEADISVASRQDEEEEQHESGLFGGKFQIRRLRLLQNPTRAVCFDRSGSDRTWVMSQLVPHLEQGPGKYRLCLHERDFILGSFISTNIVSSLQNSKFTIVILTNNFVTSQPRCPEQRPAKPHVTTHG</sequence>
<dbReference type="SUPFAM" id="SSF52200">
    <property type="entry name" value="Toll/Interleukin receptor TIR domain"/>
    <property type="match status" value="1"/>
</dbReference>
<accession>A0A7R9CVN7</accession>
<name>A0A7R9CVN7_TIMCR</name>
<proteinExistence type="predicted"/>
<dbReference type="PROSITE" id="PS50104">
    <property type="entry name" value="TIR"/>
    <property type="match status" value="1"/>
</dbReference>
<keyword evidence="2" id="KW-0812">Transmembrane</keyword>
<keyword evidence="5" id="KW-0472">Membrane</keyword>
<organism evidence="7">
    <name type="scientific">Timema cristinae</name>
    <name type="common">Walking stick</name>
    <dbReference type="NCBI Taxonomy" id="61476"/>
    <lineage>
        <taxon>Eukaryota</taxon>
        <taxon>Metazoa</taxon>
        <taxon>Ecdysozoa</taxon>
        <taxon>Arthropoda</taxon>
        <taxon>Hexapoda</taxon>
        <taxon>Insecta</taxon>
        <taxon>Pterygota</taxon>
        <taxon>Neoptera</taxon>
        <taxon>Polyneoptera</taxon>
        <taxon>Phasmatodea</taxon>
        <taxon>Timematodea</taxon>
        <taxon>Timematoidea</taxon>
        <taxon>Timematidae</taxon>
        <taxon>Timema</taxon>
    </lineage>
</organism>
<dbReference type="AlphaFoldDB" id="A0A7R9CVN7"/>
<evidence type="ECO:0000259" key="6">
    <source>
        <dbReference type="PROSITE" id="PS50104"/>
    </source>
</evidence>
<keyword evidence="3" id="KW-0732">Signal</keyword>
<keyword evidence="4" id="KW-1133">Transmembrane helix</keyword>
<dbReference type="InterPro" id="IPR035897">
    <property type="entry name" value="Toll_tir_struct_dom_sf"/>
</dbReference>
<dbReference type="PANTHER" id="PTHR24365">
    <property type="entry name" value="TOLL-LIKE RECEPTOR"/>
    <property type="match status" value="1"/>
</dbReference>
<dbReference type="GO" id="GO:0038023">
    <property type="term" value="F:signaling receptor activity"/>
    <property type="evidence" value="ECO:0007669"/>
    <property type="project" value="TreeGrafter"/>
</dbReference>
<feature type="domain" description="TIR" evidence="6">
    <location>
        <begin position="50"/>
        <end position="139"/>
    </location>
</feature>
<dbReference type="EMBL" id="OC318684">
    <property type="protein sequence ID" value="CAD7402920.1"/>
    <property type="molecule type" value="Genomic_DNA"/>
</dbReference>
<evidence type="ECO:0000256" key="3">
    <source>
        <dbReference type="ARBA" id="ARBA00022729"/>
    </source>
</evidence>
<dbReference type="GO" id="GO:0005886">
    <property type="term" value="C:plasma membrane"/>
    <property type="evidence" value="ECO:0007669"/>
    <property type="project" value="TreeGrafter"/>
</dbReference>
<reference evidence="7" key="1">
    <citation type="submission" date="2020-11" db="EMBL/GenBank/DDBJ databases">
        <authorList>
            <person name="Tran Van P."/>
        </authorList>
    </citation>
    <scope>NUCLEOTIDE SEQUENCE</scope>
</reference>
<evidence type="ECO:0000256" key="2">
    <source>
        <dbReference type="ARBA" id="ARBA00022692"/>
    </source>
</evidence>
<dbReference type="GO" id="GO:0007165">
    <property type="term" value="P:signal transduction"/>
    <property type="evidence" value="ECO:0007669"/>
    <property type="project" value="InterPro"/>
</dbReference>
<evidence type="ECO:0000256" key="1">
    <source>
        <dbReference type="ARBA" id="ARBA00004370"/>
    </source>
</evidence>
<evidence type="ECO:0000256" key="4">
    <source>
        <dbReference type="ARBA" id="ARBA00022989"/>
    </source>
</evidence>
<dbReference type="InterPro" id="IPR000157">
    <property type="entry name" value="TIR_dom"/>
</dbReference>
<dbReference type="Gene3D" id="3.40.50.10140">
    <property type="entry name" value="Toll/interleukin-1 receptor homology (TIR) domain"/>
    <property type="match status" value="1"/>
</dbReference>
<comment type="subcellular location">
    <subcellularLocation>
        <location evidence="1">Membrane</location>
    </subcellularLocation>
</comment>
<dbReference type="PANTHER" id="PTHR24365:SF541">
    <property type="entry name" value="PROTEIN TOLL-RELATED"/>
    <property type="match status" value="1"/>
</dbReference>
<dbReference type="Pfam" id="PF01582">
    <property type="entry name" value="TIR"/>
    <property type="match status" value="1"/>
</dbReference>
<gene>
    <name evidence="7" type="ORF">TCEB3V08_LOCUS6735</name>
</gene>
<evidence type="ECO:0000313" key="7">
    <source>
        <dbReference type="EMBL" id="CAD7402920.1"/>
    </source>
</evidence>
<protein>
    <recommendedName>
        <fullName evidence="6">TIR domain-containing protein</fullName>
    </recommendedName>
</protein>
<evidence type="ECO:0000256" key="5">
    <source>
        <dbReference type="ARBA" id="ARBA00023136"/>
    </source>
</evidence>